<keyword evidence="3" id="KW-1185">Reference proteome</keyword>
<dbReference type="RefSeq" id="WP_379759591.1">
    <property type="nucleotide sequence ID" value="NZ_JBHSMR010000013.1"/>
</dbReference>
<keyword evidence="1" id="KW-0472">Membrane</keyword>
<proteinExistence type="predicted"/>
<accession>A0ABW0MQ85</accession>
<keyword evidence="1" id="KW-1133">Transmembrane helix</keyword>
<comment type="caution">
    <text evidence="2">The sequence shown here is derived from an EMBL/GenBank/DDBJ whole genome shotgun (WGS) entry which is preliminary data.</text>
</comment>
<keyword evidence="1" id="KW-0812">Transmembrane</keyword>
<evidence type="ECO:0000313" key="3">
    <source>
        <dbReference type="Proteomes" id="UP001596101"/>
    </source>
</evidence>
<dbReference type="Proteomes" id="UP001596101">
    <property type="component" value="Unassembled WGS sequence"/>
</dbReference>
<reference evidence="3" key="1">
    <citation type="journal article" date="2019" name="Int. J. Syst. Evol. Microbiol.">
        <title>The Global Catalogue of Microorganisms (GCM) 10K type strain sequencing project: providing services to taxonomists for standard genome sequencing and annotation.</title>
        <authorList>
            <consortium name="The Broad Institute Genomics Platform"/>
            <consortium name="The Broad Institute Genome Sequencing Center for Infectious Disease"/>
            <person name="Wu L."/>
            <person name="Ma J."/>
        </authorList>
    </citation>
    <scope>NUCLEOTIDE SEQUENCE [LARGE SCALE GENOMIC DNA]</scope>
    <source>
        <strain evidence="3">CCUG 43111</strain>
    </source>
</reference>
<protein>
    <submittedName>
        <fullName evidence="2">Uncharacterized protein</fullName>
    </submittedName>
</protein>
<evidence type="ECO:0000313" key="2">
    <source>
        <dbReference type="EMBL" id="MFC5480379.1"/>
    </source>
</evidence>
<sequence length="89" mass="9700">MKIQHYLAVVFLYLLVLVLVMAVVAGSELSKGVTLLRSGVSVWEGRSQSAAGLLSLGLACFLWRWAGSVRDNARISLQLKKRLDGQARG</sequence>
<name>A0ABW0MQ85_9BURK</name>
<gene>
    <name evidence="2" type="ORF">ACFPQ5_19435</name>
</gene>
<dbReference type="EMBL" id="JBHSMR010000013">
    <property type="protein sequence ID" value="MFC5480379.1"/>
    <property type="molecule type" value="Genomic_DNA"/>
</dbReference>
<feature type="transmembrane region" description="Helical" evidence="1">
    <location>
        <begin position="50"/>
        <end position="66"/>
    </location>
</feature>
<evidence type="ECO:0000256" key="1">
    <source>
        <dbReference type="SAM" id="Phobius"/>
    </source>
</evidence>
<organism evidence="2 3">
    <name type="scientific">Massilia suwonensis</name>
    <dbReference type="NCBI Taxonomy" id="648895"/>
    <lineage>
        <taxon>Bacteria</taxon>
        <taxon>Pseudomonadati</taxon>
        <taxon>Pseudomonadota</taxon>
        <taxon>Betaproteobacteria</taxon>
        <taxon>Burkholderiales</taxon>
        <taxon>Oxalobacteraceae</taxon>
        <taxon>Telluria group</taxon>
        <taxon>Massilia</taxon>
    </lineage>
</organism>